<evidence type="ECO:0000313" key="1">
    <source>
        <dbReference type="EMBL" id="KAH7929488.1"/>
    </source>
</evidence>
<sequence length="585" mass="65706">MPASEDLEVIDLTRSSPPALPEPIVILSDEDDLPAPLDNQNSAPDKKRRKQRRRKKDRGLTNDRAATSAQTSRNQSQSPSGSGANDAKSVPPTQRRTASPELIIEQAPDEPGLFYFDAAPSPIPETAQLSNEQPNTSDGDSDHLLLPAHVSVLSTTADGVIPVQILPPITPDSDEDDYIEYLDYEDRKAPGLVRYFEAEAEEAAQAKPTRFVCKNCGAEGEHKTYECPVQICLTCGARDEHSTRSCPISKTCYTCGMKGHINRTCPNRFSRNAADGDFDCDRCGSRDHKMNECPTLWRIYHYVTDEERTLIIQTRDEKRKFAIGEGGEGYIASDEWCYNCGNSGHLGDDCDEIPHSSDIPAEYSAFSTHNTMSGPFFDPAAEPIRIHRGPRELREDEDTHNLPEDWGMNAPVNVGKQGKNKDRARMEKRFREQEDDDGGDWFANSRNARNRDMNGKPPPSSNSSKTIKFGKSVKDVGRQFLPPPPPSSRKDGPPSLLERLGDGRSGGGHRRRSDDHRDSGRGSEPYRIRGAAKEPRSQDRDGEYSRRHDRDRDRDREQDRRHSRDQERGHRREDHGPRYKGGYSR</sequence>
<dbReference type="EMBL" id="MU266341">
    <property type="protein sequence ID" value="KAH7929488.1"/>
    <property type="molecule type" value="Genomic_DNA"/>
</dbReference>
<protein>
    <submittedName>
        <fullName evidence="1">Uncharacterized protein</fullName>
    </submittedName>
</protein>
<name>A0ACB8BXB7_9AGAM</name>
<organism evidence="1 2">
    <name type="scientific">Leucogyrophana mollusca</name>
    <dbReference type="NCBI Taxonomy" id="85980"/>
    <lineage>
        <taxon>Eukaryota</taxon>
        <taxon>Fungi</taxon>
        <taxon>Dikarya</taxon>
        <taxon>Basidiomycota</taxon>
        <taxon>Agaricomycotina</taxon>
        <taxon>Agaricomycetes</taxon>
        <taxon>Agaricomycetidae</taxon>
        <taxon>Boletales</taxon>
        <taxon>Boletales incertae sedis</taxon>
        <taxon>Leucogyrophana</taxon>
    </lineage>
</organism>
<accession>A0ACB8BXB7</accession>
<reference evidence="1" key="1">
    <citation type="journal article" date="2021" name="New Phytol.">
        <title>Evolutionary innovations through gain and loss of genes in the ectomycorrhizal Boletales.</title>
        <authorList>
            <person name="Wu G."/>
            <person name="Miyauchi S."/>
            <person name="Morin E."/>
            <person name="Kuo A."/>
            <person name="Drula E."/>
            <person name="Varga T."/>
            <person name="Kohler A."/>
            <person name="Feng B."/>
            <person name="Cao Y."/>
            <person name="Lipzen A."/>
            <person name="Daum C."/>
            <person name="Hundley H."/>
            <person name="Pangilinan J."/>
            <person name="Johnson J."/>
            <person name="Barry K."/>
            <person name="LaButti K."/>
            <person name="Ng V."/>
            <person name="Ahrendt S."/>
            <person name="Min B."/>
            <person name="Choi I.G."/>
            <person name="Park H."/>
            <person name="Plett J.M."/>
            <person name="Magnuson J."/>
            <person name="Spatafora J.W."/>
            <person name="Nagy L.G."/>
            <person name="Henrissat B."/>
            <person name="Grigoriev I.V."/>
            <person name="Yang Z.L."/>
            <person name="Xu J."/>
            <person name="Martin F.M."/>
        </authorList>
    </citation>
    <scope>NUCLEOTIDE SEQUENCE</scope>
    <source>
        <strain evidence="1">KUC20120723A-06</strain>
    </source>
</reference>
<keyword evidence="2" id="KW-1185">Reference proteome</keyword>
<gene>
    <name evidence="1" type="ORF">BV22DRAFT_1056977</name>
</gene>
<comment type="caution">
    <text evidence="1">The sequence shown here is derived from an EMBL/GenBank/DDBJ whole genome shotgun (WGS) entry which is preliminary data.</text>
</comment>
<evidence type="ECO:0000313" key="2">
    <source>
        <dbReference type="Proteomes" id="UP000790709"/>
    </source>
</evidence>
<dbReference type="Proteomes" id="UP000790709">
    <property type="component" value="Unassembled WGS sequence"/>
</dbReference>
<proteinExistence type="predicted"/>